<protein>
    <submittedName>
        <fullName evidence="2">Uncharacterized protein</fullName>
    </submittedName>
</protein>
<keyword evidence="3" id="KW-1185">Reference proteome</keyword>
<dbReference type="EMBL" id="FXTH01000012">
    <property type="protein sequence ID" value="SMO76938.1"/>
    <property type="molecule type" value="Genomic_DNA"/>
</dbReference>
<evidence type="ECO:0000256" key="1">
    <source>
        <dbReference type="SAM" id="Phobius"/>
    </source>
</evidence>
<keyword evidence="1" id="KW-0472">Membrane</keyword>
<dbReference type="AlphaFoldDB" id="A0A521DZ78"/>
<keyword evidence="1" id="KW-1133">Transmembrane helix</keyword>
<proteinExistence type="predicted"/>
<feature type="transmembrane region" description="Helical" evidence="1">
    <location>
        <begin position="23"/>
        <end position="44"/>
    </location>
</feature>
<keyword evidence="1" id="KW-0812">Transmembrane</keyword>
<gene>
    <name evidence="2" type="ORF">SAMN06265218_11283</name>
</gene>
<dbReference type="Proteomes" id="UP000317593">
    <property type="component" value="Unassembled WGS sequence"/>
</dbReference>
<name>A0A521DZ78_9BACT</name>
<accession>A0A521DZ78</accession>
<evidence type="ECO:0000313" key="3">
    <source>
        <dbReference type="Proteomes" id="UP000317593"/>
    </source>
</evidence>
<evidence type="ECO:0000313" key="2">
    <source>
        <dbReference type="EMBL" id="SMO76938.1"/>
    </source>
</evidence>
<reference evidence="2 3" key="1">
    <citation type="submission" date="2017-05" db="EMBL/GenBank/DDBJ databases">
        <authorList>
            <person name="Varghese N."/>
            <person name="Submissions S."/>
        </authorList>
    </citation>
    <scope>NUCLEOTIDE SEQUENCE [LARGE SCALE GENOMIC DNA]</scope>
    <source>
        <strain evidence="2 3">DSM 21194</strain>
    </source>
</reference>
<organism evidence="2 3">
    <name type="scientific">Fodinibius sediminis</name>
    <dbReference type="NCBI Taxonomy" id="1214077"/>
    <lineage>
        <taxon>Bacteria</taxon>
        <taxon>Pseudomonadati</taxon>
        <taxon>Balneolota</taxon>
        <taxon>Balneolia</taxon>
        <taxon>Balneolales</taxon>
        <taxon>Balneolaceae</taxon>
        <taxon>Fodinibius</taxon>
    </lineage>
</organism>
<sequence>MLCTSSRLHSSLFGEKTDDFSKLINFLLPFLLIETNPFFIWHLLNGQKVRKNHRLNLLRRTGSLAAEINEDVGFSVAPTPLLLRNTYCFYHRFPHLFRYRSSRSLFTPHQPRPAIWEALIHNLLILTQSARIVEDFSLHCVSFEMTRMLD</sequence>